<comment type="caution">
    <text evidence="20">The sequence shown here is derived from an EMBL/GenBank/DDBJ whole genome shotgun (WGS) entry which is preliminary data.</text>
</comment>
<dbReference type="InterPro" id="IPR013785">
    <property type="entry name" value="Aldolase_TIM"/>
</dbReference>
<evidence type="ECO:0000313" key="21">
    <source>
        <dbReference type="Proteomes" id="UP000311382"/>
    </source>
</evidence>
<dbReference type="EC" id="5.1.3.1" evidence="8"/>
<dbReference type="PANTHER" id="PTHR11749">
    <property type="entry name" value="RIBULOSE-5-PHOSPHATE-3-EPIMERASE"/>
    <property type="match status" value="1"/>
</dbReference>
<comment type="catalytic activity">
    <reaction evidence="1">
        <text>D-ribulose 5-phosphate = D-xylulose 5-phosphate</text>
        <dbReference type="Rhea" id="RHEA:13677"/>
        <dbReference type="ChEBI" id="CHEBI:57737"/>
        <dbReference type="ChEBI" id="CHEBI:58121"/>
        <dbReference type="EC" id="5.1.3.1"/>
    </reaction>
</comment>
<reference evidence="20 21" key="1">
    <citation type="submission" date="2019-03" db="EMBL/GenBank/DDBJ databases">
        <title>Rhodosporidium diobovatum UCD-FST 08-225 genome sequencing, assembly, and annotation.</title>
        <authorList>
            <person name="Fakankun I.U."/>
            <person name="Fristensky B."/>
            <person name="Levin D.B."/>
        </authorList>
    </citation>
    <scope>NUCLEOTIDE SEQUENCE [LARGE SCALE GENOMIC DNA]</scope>
    <source>
        <strain evidence="20 21">UCD-FST 08-225</strain>
    </source>
</reference>
<keyword evidence="12" id="KW-0408">Iron</keyword>
<dbReference type="GO" id="GO:0006098">
    <property type="term" value="P:pentose-phosphate shunt"/>
    <property type="evidence" value="ECO:0007669"/>
    <property type="project" value="UniProtKB-UniPathway"/>
</dbReference>
<evidence type="ECO:0000256" key="6">
    <source>
        <dbReference type="ARBA" id="ARBA00009541"/>
    </source>
</evidence>
<dbReference type="Pfam" id="PF00834">
    <property type="entry name" value="Ribul_P_3_epim"/>
    <property type="match status" value="2"/>
</dbReference>
<keyword evidence="21" id="KW-1185">Reference proteome</keyword>
<dbReference type="EMBL" id="SOZI01000003">
    <property type="protein sequence ID" value="TNY24424.1"/>
    <property type="molecule type" value="Genomic_DNA"/>
</dbReference>
<evidence type="ECO:0000256" key="11">
    <source>
        <dbReference type="ARBA" id="ARBA00022833"/>
    </source>
</evidence>
<comment type="similarity">
    <text evidence="6">Belongs to the ribulose-phosphate 3-epimerase family.</text>
</comment>
<comment type="subunit">
    <text evidence="7">Homodimer.</text>
</comment>
<dbReference type="GO" id="GO:0005975">
    <property type="term" value="P:carbohydrate metabolic process"/>
    <property type="evidence" value="ECO:0007669"/>
    <property type="project" value="InterPro"/>
</dbReference>
<dbReference type="Proteomes" id="UP000311382">
    <property type="component" value="Unassembled WGS sequence"/>
</dbReference>
<dbReference type="InterPro" id="IPR011060">
    <property type="entry name" value="RibuloseP-bd_barrel"/>
</dbReference>
<gene>
    <name evidence="20" type="ORF">DMC30DRAFT_387353</name>
</gene>
<dbReference type="FunFam" id="3.20.20.70:FF:000191">
    <property type="entry name" value="ribulose-phosphate 3-epimerase isoform X2"/>
    <property type="match status" value="1"/>
</dbReference>
<evidence type="ECO:0000256" key="12">
    <source>
        <dbReference type="ARBA" id="ARBA00023004"/>
    </source>
</evidence>
<evidence type="ECO:0000256" key="13">
    <source>
        <dbReference type="ARBA" id="ARBA00023211"/>
    </source>
</evidence>
<protein>
    <recommendedName>
        <fullName evidence="9">Ribulose-phosphate 3-epimerase</fullName>
        <ecNumber evidence="8">5.1.3.1</ecNumber>
    </recommendedName>
    <alternativeName>
        <fullName evidence="18">Pentose-5-phosphate 3-epimerase</fullName>
    </alternativeName>
    <alternativeName>
        <fullName evidence="17">RPE</fullName>
    </alternativeName>
</protein>
<sequence>MAASPRAIVSPSVLASNFADLGNEIKRMMHCGAEWVHMDVMDGHFVPNITMGAPVLASVNKTVDNVFMDCHMMVADPARWVKPVAEAGGKSYTFHIEALSHPGASPLLASPGFPRPRPDSRAPRHFVHTESAHELVELIHSTGMRAAVAISPDTPSSAISDKLGQSVDMLLVMTVVPGAGGQKFMRQCVPKVAELRTRFPNKDIQVDGGVGPGTVGCCARAGACLPSSASLSLSRVRCGKRRTDDERTPPPGSNVIVAGTALFGADKPDEVITDFKRQVDEGKSVWGTKEALEDDK</sequence>
<evidence type="ECO:0000256" key="3">
    <source>
        <dbReference type="ARBA" id="ARBA00001947"/>
    </source>
</evidence>
<evidence type="ECO:0000256" key="19">
    <source>
        <dbReference type="ARBA" id="ARBA00057323"/>
    </source>
</evidence>
<evidence type="ECO:0000256" key="18">
    <source>
        <dbReference type="ARBA" id="ARBA00030599"/>
    </source>
</evidence>
<evidence type="ECO:0000256" key="9">
    <source>
        <dbReference type="ARBA" id="ARBA00013920"/>
    </source>
</evidence>
<keyword evidence="15" id="KW-0119">Carbohydrate metabolism</keyword>
<dbReference type="PROSITE" id="PS01085">
    <property type="entry name" value="RIBUL_P_3_EPIMER_1"/>
    <property type="match status" value="1"/>
</dbReference>
<dbReference type="CDD" id="cd00429">
    <property type="entry name" value="RPE"/>
    <property type="match status" value="1"/>
</dbReference>
<keyword evidence="13" id="KW-0464">Manganese</keyword>
<dbReference type="GO" id="GO:0004750">
    <property type="term" value="F:D-ribulose-phosphate 3-epimerase activity"/>
    <property type="evidence" value="ECO:0007669"/>
    <property type="project" value="UniProtKB-EC"/>
</dbReference>
<evidence type="ECO:0000256" key="15">
    <source>
        <dbReference type="ARBA" id="ARBA00023277"/>
    </source>
</evidence>
<dbReference type="UniPathway" id="UPA00115">
    <property type="reaction ID" value="UER00411"/>
</dbReference>
<keyword evidence="16" id="KW-0170">Cobalt</keyword>
<dbReference type="SUPFAM" id="SSF51366">
    <property type="entry name" value="Ribulose-phoshate binding barrel"/>
    <property type="match status" value="1"/>
</dbReference>
<evidence type="ECO:0000256" key="7">
    <source>
        <dbReference type="ARBA" id="ARBA00011738"/>
    </source>
</evidence>
<evidence type="ECO:0000256" key="5">
    <source>
        <dbReference type="ARBA" id="ARBA00005016"/>
    </source>
</evidence>
<comment type="cofactor">
    <cofactor evidence="2">
        <name>Mn(2+)</name>
        <dbReference type="ChEBI" id="CHEBI:29035"/>
    </cofactor>
</comment>
<keyword evidence="10" id="KW-0479">Metal-binding</keyword>
<dbReference type="STRING" id="5288.A0A5C5G7Q2"/>
<keyword evidence="14" id="KW-0413">Isomerase</keyword>
<dbReference type="GO" id="GO:0046872">
    <property type="term" value="F:metal ion binding"/>
    <property type="evidence" value="ECO:0007669"/>
    <property type="project" value="UniProtKB-KW"/>
</dbReference>
<name>A0A5C5G7Q2_9BASI</name>
<evidence type="ECO:0000256" key="17">
    <source>
        <dbReference type="ARBA" id="ARBA00029933"/>
    </source>
</evidence>
<dbReference type="OrthoDB" id="1927044at2759"/>
<evidence type="ECO:0000313" key="20">
    <source>
        <dbReference type="EMBL" id="TNY24424.1"/>
    </source>
</evidence>
<dbReference type="Gene3D" id="3.20.20.70">
    <property type="entry name" value="Aldolase class I"/>
    <property type="match status" value="1"/>
</dbReference>
<organism evidence="20 21">
    <name type="scientific">Rhodotorula diobovata</name>
    <dbReference type="NCBI Taxonomy" id="5288"/>
    <lineage>
        <taxon>Eukaryota</taxon>
        <taxon>Fungi</taxon>
        <taxon>Dikarya</taxon>
        <taxon>Basidiomycota</taxon>
        <taxon>Pucciniomycotina</taxon>
        <taxon>Microbotryomycetes</taxon>
        <taxon>Sporidiobolales</taxon>
        <taxon>Sporidiobolaceae</taxon>
        <taxon>Rhodotorula</taxon>
    </lineage>
</organism>
<dbReference type="PROSITE" id="PS01086">
    <property type="entry name" value="RIBUL_P_3_EPIMER_2"/>
    <property type="match status" value="1"/>
</dbReference>
<evidence type="ECO:0000256" key="16">
    <source>
        <dbReference type="ARBA" id="ARBA00023285"/>
    </source>
</evidence>
<comment type="cofactor">
    <cofactor evidence="4">
        <name>Fe(2+)</name>
        <dbReference type="ChEBI" id="CHEBI:29033"/>
    </cofactor>
</comment>
<evidence type="ECO:0000256" key="14">
    <source>
        <dbReference type="ARBA" id="ARBA00023235"/>
    </source>
</evidence>
<evidence type="ECO:0000256" key="8">
    <source>
        <dbReference type="ARBA" id="ARBA00013188"/>
    </source>
</evidence>
<comment type="function">
    <text evidence="19">Catalyzes the reversible epimerization of D-ribulose 5-phosphate to D-xylulose 5-phosphate.</text>
</comment>
<evidence type="ECO:0000256" key="2">
    <source>
        <dbReference type="ARBA" id="ARBA00001936"/>
    </source>
</evidence>
<comment type="cofactor">
    <cofactor evidence="3">
        <name>Zn(2+)</name>
        <dbReference type="ChEBI" id="CHEBI:29105"/>
    </cofactor>
</comment>
<dbReference type="AlphaFoldDB" id="A0A5C5G7Q2"/>
<evidence type="ECO:0000256" key="10">
    <source>
        <dbReference type="ARBA" id="ARBA00022723"/>
    </source>
</evidence>
<evidence type="ECO:0000256" key="1">
    <source>
        <dbReference type="ARBA" id="ARBA00001782"/>
    </source>
</evidence>
<keyword evidence="11" id="KW-0862">Zinc</keyword>
<proteinExistence type="inferred from homology"/>
<accession>A0A5C5G7Q2</accession>
<comment type="pathway">
    <text evidence="5">Carbohydrate degradation; pentose phosphate pathway; D-xylulose 5-phosphate from D-ribulose 5-phosphate (non-oxidative stage): step 1/1.</text>
</comment>
<dbReference type="InterPro" id="IPR000056">
    <property type="entry name" value="Ribul_P_3_epim-like"/>
</dbReference>
<evidence type="ECO:0000256" key="4">
    <source>
        <dbReference type="ARBA" id="ARBA00001954"/>
    </source>
</evidence>